<dbReference type="InterPro" id="IPR007485">
    <property type="entry name" value="LPS_assembly_LptE"/>
</dbReference>
<dbReference type="STRING" id="1581680.BN1209_0400"/>
<dbReference type="OrthoDB" id="5298094at2"/>
<name>A0A0B7ISX8_9PROT</name>
<evidence type="ECO:0000256" key="5">
    <source>
        <dbReference type="ARBA" id="ARBA00023288"/>
    </source>
</evidence>
<proteinExistence type="inferred from homology"/>
<dbReference type="PROSITE" id="PS51257">
    <property type="entry name" value="PROKAR_LIPOPROTEIN"/>
    <property type="match status" value="1"/>
</dbReference>
<dbReference type="GO" id="GO:0009279">
    <property type="term" value="C:cell outer membrane"/>
    <property type="evidence" value="ECO:0007669"/>
    <property type="project" value="UniProtKB-SubCell"/>
</dbReference>
<keyword evidence="3 6" id="KW-0564">Palmitate</keyword>
<comment type="subcellular location">
    <subcellularLocation>
        <location evidence="6">Cell outer membrane</location>
        <topology evidence="6">Lipid-anchor</topology>
    </subcellularLocation>
</comment>
<dbReference type="AlphaFoldDB" id="A0A0B7ISX8"/>
<dbReference type="RefSeq" id="WP_045750720.1">
    <property type="nucleotide sequence ID" value="NZ_LN794158.1"/>
</dbReference>
<comment type="function">
    <text evidence="6">Together with LptD, is involved in the assembly of lipopolysaccharide (LPS) at the surface of the outer membrane. Required for the proper assembly of LptD. Binds LPS and may serve as the LPS recognition site at the outer membrane.</text>
</comment>
<dbReference type="Proteomes" id="UP000056322">
    <property type="component" value="Chromosome 1"/>
</dbReference>
<dbReference type="GO" id="GO:1990351">
    <property type="term" value="C:transporter complex"/>
    <property type="evidence" value="ECO:0007669"/>
    <property type="project" value="TreeGrafter"/>
</dbReference>
<dbReference type="HOGENOM" id="CLU_103309_0_2_4"/>
<dbReference type="PANTHER" id="PTHR38098:SF1">
    <property type="entry name" value="LPS-ASSEMBLY LIPOPROTEIN LPTE"/>
    <property type="match status" value="1"/>
</dbReference>
<keyword evidence="2 6" id="KW-0472">Membrane</keyword>
<accession>A0A0B7ISX8</accession>
<dbReference type="HAMAP" id="MF_01186">
    <property type="entry name" value="LPS_assembly_LptE"/>
    <property type="match status" value="1"/>
</dbReference>
<dbReference type="GO" id="GO:0015920">
    <property type="term" value="P:lipopolysaccharide transport"/>
    <property type="evidence" value="ECO:0007669"/>
    <property type="project" value="TreeGrafter"/>
</dbReference>
<dbReference type="EMBL" id="LN794158">
    <property type="protein sequence ID" value="CEN55449.1"/>
    <property type="molecule type" value="Genomic_DNA"/>
</dbReference>
<dbReference type="PANTHER" id="PTHR38098">
    <property type="entry name" value="LPS-ASSEMBLY LIPOPROTEIN LPTE"/>
    <property type="match status" value="1"/>
</dbReference>
<comment type="similarity">
    <text evidence="6">Belongs to the LptE lipoprotein family.</text>
</comment>
<evidence type="ECO:0000256" key="1">
    <source>
        <dbReference type="ARBA" id="ARBA00022729"/>
    </source>
</evidence>
<evidence type="ECO:0000256" key="3">
    <source>
        <dbReference type="ARBA" id="ARBA00023139"/>
    </source>
</evidence>
<evidence type="ECO:0000313" key="8">
    <source>
        <dbReference type="Proteomes" id="UP000056322"/>
    </source>
</evidence>
<protein>
    <recommendedName>
        <fullName evidence="6">LPS-assembly lipoprotein LptE</fullName>
    </recommendedName>
</protein>
<evidence type="ECO:0000256" key="4">
    <source>
        <dbReference type="ARBA" id="ARBA00023237"/>
    </source>
</evidence>
<organism evidence="7 8">
    <name type="scientific">Candidatus Methylopumilus turicensis</name>
    <dbReference type="NCBI Taxonomy" id="1581680"/>
    <lineage>
        <taxon>Bacteria</taxon>
        <taxon>Pseudomonadati</taxon>
        <taxon>Pseudomonadota</taxon>
        <taxon>Betaproteobacteria</taxon>
        <taxon>Nitrosomonadales</taxon>
        <taxon>Methylophilaceae</taxon>
        <taxon>Candidatus Methylopumilus</taxon>
    </lineage>
</organism>
<dbReference type="GO" id="GO:0001530">
    <property type="term" value="F:lipopolysaccharide binding"/>
    <property type="evidence" value="ECO:0007669"/>
    <property type="project" value="TreeGrafter"/>
</dbReference>
<evidence type="ECO:0000256" key="2">
    <source>
        <dbReference type="ARBA" id="ARBA00023136"/>
    </source>
</evidence>
<dbReference type="GO" id="GO:0043165">
    <property type="term" value="P:Gram-negative-bacterium-type cell outer membrane assembly"/>
    <property type="evidence" value="ECO:0007669"/>
    <property type="project" value="UniProtKB-UniRule"/>
</dbReference>
<keyword evidence="8" id="KW-1185">Reference proteome</keyword>
<keyword evidence="1 6" id="KW-0732">Signal</keyword>
<keyword evidence="5 6" id="KW-0449">Lipoprotein</keyword>
<dbReference type="Pfam" id="PF04390">
    <property type="entry name" value="LptE"/>
    <property type="match status" value="1"/>
</dbReference>
<evidence type="ECO:0000313" key="7">
    <source>
        <dbReference type="EMBL" id="CEN55449.1"/>
    </source>
</evidence>
<sequence length="167" mass="19020">MQSTIARRLTILMLAFVVAACGFHLRGVADLAFSKLYMKGSASISKDLISALKTNGVKIVTEPEEAEVMLELMSDGVEKRILSLGGTGSVREFELFYRIKFRVRDASEELWGQEQIIESRRDFSYLDTELLAKSYEEAMLYEDMRRDATRELMRRLVAQKPKAKAVK</sequence>
<evidence type="ECO:0000256" key="6">
    <source>
        <dbReference type="HAMAP-Rule" id="MF_01186"/>
    </source>
</evidence>
<comment type="subunit">
    <text evidence="6">Component of the lipopolysaccharide transport and assembly complex. Interacts with LptD.</text>
</comment>
<reference evidence="8" key="1">
    <citation type="submission" date="2014-12" db="EMBL/GenBank/DDBJ databases">
        <authorList>
            <person name="Salcher M.M."/>
        </authorList>
    </citation>
    <scope>NUCLEOTIDE SEQUENCE [LARGE SCALE GENOMIC DNA]</scope>
    <source>
        <strain evidence="8">MMS-10A-171</strain>
    </source>
</reference>
<keyword evidence="4 6" id="KW-0998">Cell outer membrane</keyword>
<dbReference type="Gene3D" id="3.30.160.150">
    <property type="entry name" value="Lipoprotein like domain"/>
    <property type="match status" value="1"/>
</dbReference>
<dbReference type="KEGG" id="mbac:BN1209_0400"/>
<gene>
    <name evidence="6" type="primary">lptE</name>
    <name evidence="7" type="ORF">BN1209_0400</name>
</gene>